<comment type="caution">
    <text evidence="2">The sequence shown here is derived from an EMBL/GenBank/DDBJ whole genome shotgun (WGS) entry which is preliminary data.</text>
</comment>
<dbReference type="Gene3D" id="1.10.287.1490">
    <property type="match status" value="1"/>
</dbReference>
<keyword evidence="3" id="KW-1185">Reference proteome</keyword>
<reference evidence="2" key="1">
    <citation type="submission" date="2023-07" db="EMBL/GenBank/DDBJ databases">
        <authorList>
            <person name="Aktuganov G."/>
            <person name="Boyko T."/>
            <person name="Delegan Y."/>
            <person name="Galimzianova N."/>
            <person name="Gilvanova E."/>
            <person name="Korobov V."/>
            <person name="Kuzmina L."/>
            <person name="Melentiev A."/>
            <person name="Milman P."/>
            <person name="Ryabova A."/>
            <person name="Stupak E."/>
            <person name="Yasakov T."/>
            <person name="Zharikova N."/>
            <person name="Zhurenko E."/>
        </authorList>
    </citation>
    <scope>NUCLEOTIDE SEQUENCE</scope>
    <source>
        <strain evidence="2">IB-739</strain>
    </source>
</reference>
<dbReference type="Pfam" id="PF11300">
    <property type="entry name" value="DUF3102"/>
    <property type="match status" value="1"/>
</dbReference>
<evidence type="ECO:0000313" key="3">
    <source>
        <dbReference type="Proteomes" id="UP001168883"/>
    </source>
</evidence>
<accession>A0ABT8VHF1</accession>
<protein>
    <submittedName>
        <fullName evidence="2">DUF3102 domain-containing protein</fullName>
    </submittedName>
</protein>
<dbReference type="EMBL" id="JAUMKJ010000040">
    <property type="protein sequence ID" value="MDO3680410.1"/>
    <property type="molecule type" value="Genomic_DNA"/>
</dbReference>
<name>A0ABT8VHF1_9BACL</name>
<sequence length="288" mass="31850">MSSSIEVQRTPHVIAAEIRSIDTQTREIVLRSAIEIGKRLIEAKELVAHGEWGSWLETNVSYSQSTANNFMRIAEEYRDSQTFGNLSYSQAVALLGVPAEEREQFAADVEAEKLSTRELKKAIKEKQEAEKLAKKLEAELKKIEKQAEAERQEREALQGRLSQLQIELADAKIAGDADEAQRLQAELADAAAKIKELEKELKAKPIDVPAVVEKVPAEIEAELAELRQRVAQAGNPAAVKFKVQFDALVTGFRELLGTLDEIRTADPEAADKYTGAVSGLLGKMSERL</sequence>
<dbReference type="RefSeq" id="WP_302880708.1">
    <property type="nucleotide sequence ID" value="NZ_JAUMKJ010000040.1"/>
</dbReference>
<dbReference type="Proteomes" id="UP001168883">
    <property type="component" value="Unassembled WGS sequence"/>
</dbReference>
<dbReference type="InterPro" id="IPR021451">
    <property type="entry name" value="DUF3102"/>
</dbReference>
<proteinExistence type="predicted"/>
<gene>
    <name evidence="2" type="ORF">Q3C12_25710</name>
</gene>
<feature type="coiled-coil region" evidence="1">
    <location>
        <begin position="112"/>
        <end position="200"/>
    </location>
</feature>
<evidence type="ECO:0000256" key="1">
    <source>
        <dbReference type="SAM" id="Coils"/>
    </source>
</evidence>
<organism evidence="2 3">
    <name type="scientific">Paenibacillus ehimensis</name>
    <dbReference type="NCBI Taxonomy" id="79264"/>
    <lineage>
        <taxon>Bacteria</taxon>
        <taxon>Bacillati</taxon>
        <taxon>Bacillota</taxon>
        <taxon>Bacilli</taxon>
        <taxon>Bacillales</taxon>
        <taxon>Paenibacillaceae</taxon>
        <taxon>Paenibacillus</taxon>
    </lineage>
</organism>
<evidence type="ECO:0000313" key="2">
    <source>
        <dbReference type="EMBL" id="MDO3680410.1"/>
    </source>
</evidence>
<keyword evidence="1" id="KW-0175">Coiled coil</keyword>